<keyword evidence="2" id="KW-0479">Metal-binding</keyword>
<comment type="caution">
    <text evidence="6">The sequence shown here is derived from an EMBL/GenBank/DDBJ whole genome shotgun (WGS) entry which is preliminary data.</text>
</comment>
<keyword evidence="5" id="KW-0119">Carbohydrate metabolism</keyword>
<evidence type="ECO:0000256" key="3">
    <source>
        <dbReference type="ARBA" id="ARBA00022801"/>
    </source>
</evidence>
<keyword evidence="7" id="KW-1185">Reference proteome</keyword>
<dbReference type="GO" id="GO:0016787">
    <property type="term" value="F:hydrolase activity"/>
    <property type="evidence" value="ECO:0007669"/>
    <property type="project" value="UniProtKB-KW"/>
</dbReference>
<sequence length="286" mass="33191">MKLIVRADDYGYTKTHNDGTIEAIENGIVTAVDIMFDTPGTIDGLERIKDYPWISIGWHSHFWGAPILDPSLIPSMVNEEGKFKFRKDQKLKAECVYDEVYAECKAQMELCIKYLGKVPDVATIQDNGTEFERARKQICEEYGIVYNFFSKPDYEGNLIEAREEYKDLNIYMPNQPATVYKVCYSDEYSKRSEYSPVNYYTQDQGDLLSKEITLTAWHPGYLDYYVMSESRLGEARVTDVKALCSEELKCWIVDKKVELINTRDALYNTNEYQNHLRSIQSDLLIK</sequence>
<dbReference type="Pfam" id="PF04794">
    <property type="entry name" value="YdjC"/>
    <property type="match status" value="1"/>
</dbReference>
<protein>
    <submittedName>
        <fullName evidence="6">Glycoside hydrolase/deacetylase ChbG (UPF0249 family)</fullName>
    </submittedName>
</protein>
<evidence type="ECO:0000313" key="6">
    <source>
        <dbReference type="EMBL" id="MDQ0360438.1"/>
    </source>
</evidence>
<evidence type="ECO:0000256" key="4">
    <source>
        <dbReference type="ARBA" id="ARBA00022842"/>
    </source>
</evidence>
<evidence type="ECO:0000313" key="7">
    <source>
        <dbReference type="Proteomes" id="UP001230220"/>
    </source>
</evidence>
<dbReference type="InterPro" id="IPR011330">
    <property type="entry name" value="Glyco_hydro/deAcase_b/a-brl"/>
</dbReference>
<dbReference type="Gene3D" id="3.20.20.370">
    <property type="entry name" value="Glycoside hydrolase/deacetylase"/>
    <property type="match status" value="1"/>
</dbReference>
<dbReference type="PANTHER" id="PTHR31609:SF1">
    <property type="entry name" value="CARBOHYDRATE DEACETYLASE"/>
    <property type="match status" value="1"/>
</dbReference>
<dbReference type="RefSeq" id="WP_307406331.1">
    <property type="nucleotide sequence ID" value="NZ_JAUSUR010000001.1"/>
</dbReference>
<accession>A0ABU0E0M7</accession>
<dbReference type="EMBL" id="JAUSUR010000001">
    <property type="protein sequence ID" value="MDQ0360438.1"/>
    <property type="molecule type" value="Genomic_DNA"/>
</dbReference>
<organism evidence="6 7">
    <name type="scientific">Breznakia pachnodae</name>
    <dbReference type="NCBI Taxonomy" id="265178"/>
    <lineage>
        <taxon>Bacteria</taxon>
        <taxon>Bacillati</taxon>
        <taxon>Bacillota</taxon>
        <taxon>Erysipelotrichia</taxon>
        <taxon>Erysipelotrichales</taxon>
        <taxon>Erysipelotrichaceae</taxon>
        <taxon>Breznakia</taxon>
    </lineage>
</organism>
<dbReference type="Proteomes" id="UP001230220">
    <property type="component" value="Unassembled WGS sequence"/>
</dbReference>
<name>A0ABU0E0M7_9FIRM</name>
<dbReference type="InterPro" id="IPR006879">
    <property type="entry name" value="YdjC-like"/>
</dbReference>
<keyword evidence="4" id="KW-0460">Magnesium</keyword>
<dbReference type="PANTHER" id="PTHR31609">
    <property type="entry name" value="YDJC DEACETYLASE FAMILY MEMBER"/>
    <property type="match status" value="1"/>
</dbReference>
<evidence type="ECO:0000256" key="2">
    <source>
        <dbReference type="ARBA" id="ARBA00022723"/>
    </source>
</evidence>
<evidence type="ECO:0000256" key="1">
    <source>
        <dbReference type="ARBA" id="ARBA00001946"/>
    </source>
</evidence>
<gene>
    <name evidence="6" type="ORF">J2S15_001169</name>
</gene>
<dbReference type="SUPFAM" id="SSF88713">
    <property type="entry name" value="Glycoside hydrolase/deacetylase"/>
    <property type="match status" value="1"/>
</dbReference>
<proteinExistence type="predicted"/>
<comment type="cofactor">
    <cofactor evidence="1">
        <name>Mg(2+)</name>
        <dbReference type="ChEBI" id="CHEBI:18420"/>
    </cofactor>
</comment>
<keyword evidence="3 6" id="KW-0378">Hydrolase</keyword>
<evidence type="ECO:0000256" key="5">
    <source>
        <dbReference type="ARBA" id="ARBA00023277"/>
    </source>
</evidence>
<reference evidence="6 7" key="1">
    <citation type="submission" date="2023-07" db="EMBL/GenBank/DDBJ databases">
        <title>Genomic Encyclopedia of Type Strains, Phase IV (KMG-IV): sequencing the most valuable type-strain genomes for metagenomic binning, comparative biology and taxonomic classification.</title>
        <authorList>
            <person name="Goeker M."/>
        </authorList>
    </citation>
    <scope>NUCLEOTIDE SEQUENCE [LARGE SCALE GENOMIC DNA]</scope>
    <source>
        <strain evidence="6 7">DSM 16784</strain>
    </source>
</reference>